<accession>A0A8X7SHK2</accession>
<dbReference type="Proteomes" id="UP000886595">
    <property type="component" value="Unassembled WGS sequence"/>
</dbReference>
<evidence type="ECO:0000313" key="3">
    <source>
        <dbReference type="Proteomes" id="UP000886595"/>
    </source>
</evidence>
<reference evidence="2 3" key="1">
    <citation type="submission" date="2020-02" db="EMBL/GenBank/DDBJ databases">
        <authorList>
            <person name="Ma Q."/>
            <person name="Huang Y."/>
            <person name="Song X."/>
            <person name="Pei D."/>
        </authorList>
    </citation>
    <scope>NUCLEOTIDE SEQUENCE [LARGE SCALE GENOMIC DNA]</scope>
    <source>
        <strain evidence="2">Sxm20200214</strain>
        <tissue evidence="2">Leaf</tissue>
    </source>
</reference>
<feature type="compositionally biased region" description="Polar residues" evidence="1">
    <location>
        <begin position="42"/>
        <end position="57"/>
    </location>
</feature>
<proteinExistence type="predicted"/>
<evidence type="ECO:0000313" key="2">
    <source>
        <dbReference type="EMBL" id="KAG2306635.1"/>
    </source>
</evidence>
<comment type="caution">
    <text evidence="2">The sequence shown here is derived from an EMBL/GenBank/DDBJ whole genome shotgun (WGS) entry which is preliminary data.</text>
</comment>
<name>A0A8X7SHK2_BRACI</name>
<gene>
    <name evidence="2" type="ORF">Bca52824_026383</name>
</gene>
<protein>
    <submittedName>
        <fullName evidence="2">Uncharacterized protein</fullName>
    </submittedName>
</protein>
<feature type="region of interest" description="Disordered" evidence="1">
    <location>
        <begin position="42"/>
        <end position="71"/>
    </location>
</feature>
<organism evidence="2 3">
    <name type="scientific">Brassica carinata</name>
    <name type="common">Ethiopian mustard</name>
    <name type="synonym">Abyssinian cabbage</name>
    <dbReference type="NCBI Taxonomy" id="52824"/>
    <lineage>
        <taxon>Eukaryota</taxon>
        <taxon>Viridiplantae</taxon>
        <taxon>Streptophyta</taxon>
        <taxon>Embryophyta</taxon>
        <taxon>Tracheophyta</taxon>
        <taxon>Spermatophyta</taxon>
        <taxon>Magnoliopsida</taxon>
        <taxon>eudicotyledons</taxon>
        <taxon>Gunneridae</taxon>
        <taxon>Pentapetalae</taxon>
        <taxon>rosids</taxon>
        <taxon>malvids</taxon>
        <taxon>Brassicales</taxon>
        <taxon>Brassicaceae</taxon>
        <taxon>Brassiceae</taxon>
        <taxon>Brassica</taxon>
    </lineage>
</organism>
<dbReference type="EMBL" id="JAAMPC010000006">
    <property type="protein sequence ID" value="KAG2306635.1"/>
    <property type="molecule type" value="Genomic_DNA"/>
</dbReference>
<evidence type="ECO:0000256" key="1">
    <source>
        <dbReference type="SAM" id="MobiDB-lite"/>
    </source>
</evidence>
<dbReference type="AlphaFoldDB" id="A0A8X7SHK2"/>
<keyword evidence="3" id="KW-1185">Reference proteome</keyword>
<sequence length="71" mass="8105">MEVNHFRYHVFKVIDLDVAESVENGEGVRLIAPQDACKLQPFSQELTPGSRDSTIESLKTKPKKYQKTERA</sequence>